<name>A0ABS2GPM5_9FIRM</name>
<accession>A0ABS2GPM5</accession>
<dbReference type="Proteomes" id="UP000724149">
    <property type="component" value="Unassembled WGS sequence"/>
</dbReference>
<organism evidence="1 2">
    <name type="scientific">Hydrogenoanaerobacterium saccharovorans</name>
    <dbReference type="NCBI Taxonomy" id="474960"/>
    <lineage>
        <taxon>Bacteria</taxon>
        <taxon>Bacillati</taxon>
        <taxon>Bacillota</taxon>
        <taxon>Clostridia</taxon>
        <taxon>Eubacteriales</taxon>
        <taxon>Oscillospiraceae</taxon>
        <taxon>Hydrogenoanaerobacterium</taxon>
    </lineage>
</organism>
<protein>
    <submittedName>
        <fullName evidence="1">Uncharacterized protein</fullName>
    </submittedName>
</protein>
<dbReference type="RefSeq" id="WP_204721763.1">
    <property type="nucleotide sequence ID" value="NZ_JACSNR010000010.1"/>
</dbReference>
<evidence type="ECO:0000313" key="2">
    <source>
        <dbReference type="Proteomes" id="UP000724149"/>
    </source>
</evidence>
<gene>
    <name evidence="1" type="ORF">H9X81_10350</name>
</gene>
<reference evidence="1 2" key="1">
    <citation type="journal article" date="2021" name="Sci. Rep.">
        <title>The distribution of antibiotic resistance genes in chicken gut microbiota commensals.</title>
        <authorList>
            <person name="Juricova H."/>
            <person name="Matiasovicova J."/>
            <person name="Kubasova T."/>
            <person name="Cejkova D."/>
            <person name="Rychlik I."/>
        </authorList>
    </citation>
    <scope>NUCLEOTIDE SEQUENCE [LARGE SCALE GENOMIC DNA]</scope>
    <source>
        <strain evidence="1 2">An564</strain>
    </source>
</reference>
<keyword evidence="2" id="KW-1185">Reference proteome</keyword>
<evidence type="ECO:0000313" key="1">
    <source>
        <dbReference type="EMBL" id="MBM6924083.1"/>
    </source>
</evidence>
<comment type="caution">
    <text evidence="1">The sequence shown here is derived from an EMBL/GenBank/DDBJ whole genome shotgun (WGS) entry which is preliminary data.</text>
</comment>
<proteinExistence type="predicted"/>
<dbReference type="EMBL" id="JACSNR010000010">
    <property type="protein sequence ID" value="MBM6924083.1"/>
    <property type="molecule type" value="Genomic_DNA"/>
</dbReference>
<sequence>MRENQNDMRYGDWLDSLEHTQEQCSEITANRDTAPHGNHPASVICVVEEGIVMGAYSTVPVTFEVLDYDNMEAADEGSEEYQEYQKLQERIKSSQYSRIY</sequence>